<proteinExistence type="predicted"/>
<dbReference type="Proteomes" id="UP000076532">
    <property type="component" value="Unassembled WGS sequence"/>
</dbReference>
<reference evidence="1 2" key="1">
    <citation type="journal article" date="2016" name="Mol. Biol. Evol.">
        <title>Comparative Genomics of Early-Diverging Mushroom-Forming Fungi Provides Insights into the Origins of Lignocellulose Decay Capabilities.</title>
        <authorList>
            <person name="Nagy L.G."/>
            <person name="Riley R."/>
            <person name="Tritt A."/>
            <person name="Adam C."/>
            <person name="Daum C."/>
            <person name="Floudas D."/>
            <person name="Sun H."/>
            <person name="Yadav J.S."/>
            <person name="Pangilinan J."/>
            <person name="Larsson K.H."/>
            <person name="Matsuura K."/>
            <person name="Barry K."/>
            <person name="Labutti K."/>
            <person name="Kuo R."/>
            <person name="Ohm R.A."/>
            <person name="Bhattacharya S.S."/>
            <person name="Shirouzu T."/>
            <person name="Yoshinaga Y."/>
            <person name="Martin F.M."/>
            <person name="Grigoriev I.V."/>
            <person name="Hibbett D.S."/>
        </authorList>
    </citation>
    <scope>NUCLEOTIDE SEQUENCE [LARGE SCALE GENOMIC DNA]</scope>
    <source>
        <strain evidence="1 2">CBS 109695</strain>
    </source>
</reference>
<evidence type="ECO:0000313" key="1">
    <source>
        <dbReference type="EMBL" id="KZP25890.1"/>
    </source>
</evidence>
<dbReference type="EMBL" id="KV417518">
    <property type="protein sequence ID" value="KZP25890.1"/>
    <property type="molecule type" value="Genomic_DNA"/>
</dbReference>
<evidence type="ECO:0000313" key="2">
    <source>
        <dbReference type="Proteomes" id="UP000076532"/>
    </source>
</evidence>
<name>A0A166PAA0_9AGAM</name>
<protein>
    <submittedName>
        <fullName evidence="1">Uncharacterized protein</fullName>
    </submittedName>
</protein>
<dbReference type="AlphaFoldDB" id="A0A166PAA0"/>
<sequence length="184" mass="20250">MTQSGLGPGPNPFLLNAQPVSAFTGHNVTRRSTRRPQGCSLVLTGWSRTSKNRVQWIHMKIFDAPQRVINKHEATRLHQCTTSLSRQTGLRNSFLVLLRATCFAEKFCTARFRTSPVMFRLKASAARCSTASIFCHSRNTIGGNKLLANVYVGGTCDSGICTAMPLTVSFPRNLQPLHACCPPD</sequence>
<accession>A0A166PAA0</accession>
<organism evidence="1 2">
    <name type="scientific">Athelia psychrophila</name>
    <dbReference type="NCBI Taxonomy" id="1759441"/>
    <lineage>
        <taxon>Eukaryota</taxon>
        <taxon>Fungi</taxon>
        <taxon>Dikarya</taxon>
        <taxon>Basidiomycota</taxon>
        <taxon>Agaricomycotina</taxon>
        <taxon>Agaricomycetes</taxon>
        <taxon>Agaricomycetidae</taxon>
        <taxon>Atheliales</taxon>
        <taxon>Atheliaceae</taxon>
        <taxon>Athelia</taxon>
    </lineage>
</organism>
<keyword evidence="2" id="KW-1185">Reference proteome</keyword>
<gene>
    <name evidence="1" type="ORF">FIBSPDRAFT_369414</name>
</gene>